<feature type="signal peptide" evidence="1">
    <location>
        <begin position="1"/>
        <end position="23"/>
    </location>
</feature>
<dbReference type="AlphaFoldDB" id="A0A432V6C7"/>
<dbReference type="InterPro" id="IPR021457">
    <property type="entry name" value="DUF3108"/>
</dbReference>
<gene>
    <name evidence="2" type="ORF">EET67_11620</name>
</gene>
<accession>A0A432V6C7</accession>
<organism evidence="2 3">
    <name type="scientific">Borborobacter arsenicus</name>
    <dbReference type="NCBI Taxonomy" id="1851146"/>
    <lineage>
        <taxon>Bacteria</taxon>
        <taxon>Pseudomonadati</taxon>
        <taxon>Pseudomonadota</taxon>
        <taxon>Alphaproteobacteria</taxon>
        <taxon>Hyphomicrobiales</taxon>
        <taxon>Phyllobacteriaceae</taxon>
        <taxon>Borborobacter</taxon>
    </lineage>
</organism>
<evidence type="ECO:0000256" key="1">
    <source>
        <dbReference type="SAM" id="SignalP"/>
    </source>
</evidence>
<dbReference type="EMBL" id="RKST01000010">
    <property type="protein sequence ID" value="RUM97705.1"/>
    <property type="molecule type" value="Genomic_DNA"/>
</dbReference>
<reference evidence="2 3" key="1">
    <citation type="submission" date="2018-11" db="EMBL/GenBank/DDBJ databases">
        <title>Pseudaminobacter arsenicus sp. nov., an arsenic-resistant bacterium isolated from arsenic-rich aquifers.</title>
        <authorList>
            <person name="Mu Y."/>
        </authorList>
    </citation>
    <scope>NUCLEOTIDE SEQUENCE [LARGE SCALE GENOMIC DNA]</scope>
    <source>
        <strain evidence="2 3">CB3</strain>
    </source>
</reference>
<keyword evidence="3" id="KW-1185">Reference proteome</keyword>
<dbReference type="OrthoDB" id="7630100at2"/>
<feature type="chain" id="PRO_5019324408" evidence="1">
    <location>
        <begin position="24"/>
        <end position="263"/>
    </location>
</feature>
<dbReference type="Proteomes" id="UP000281647">
    <property type="component" value="Unassembled WGS sequence"/>
</dbReference>
<keyword evidence="1" id="KW-0732">Signal</keyword>
<evidence type="ECO:0000313" key="2">
    <source>
        <dbReference type="EMBL" id="RUM97705.1"/>
    </source>
</evidence>
<dbReference type="Pfam" id="PF11306">
    <property type="entry name" value="DUF3108"/>
    <property type="match status" value="1"/>
</dbReference>
<sequence length="263" mass="28102">MKRLAKFVFLGFAAAASAVPAAAETKAASFQSEYSLSLLGFTVARSSFSSTFQGDRFSVRGSMASAGLAKIFDSTKGTISASGRFSGPRPRPESFASDYVSGKKAQRTEISFARGNVARTVNVPPLKKRGSDWVPVATADLRAVADPISATLVRADNPKEICGRTVKMFDGEMRADLVLNYSSTEPVSIAGYEGKAVFCNARFVPVAGYRKGHRSIEYLRNRSKIAIAFAPVGTTGIYAPIYATVGTQIGTVTIRARKFEPGN</sequence>
<proteinExistence type="predicted"/>
<evidence type="ECO:0000313" key="3">
    <source>
        <dbReference type="Proteomes" id="UP000281647"/>
    </source>
</evidence>
<name>A0A432V6C7_9HYPH</name>
<protein>
    <submittedName>
        <fullName evidence="2">DUF3108 domain-containing protein</fullName>
    </submittedName>
</protein>
<dbReference type="RefSeq" id="WP_128625010.1">
    <property type="nucleotide sequence ID" value="NZ_ML133510.1"/>
</dbReference>
<comment type="caution">
    <text evidence="2">The sequence shown here is derived from an EMBL/GenBank/DDBJ whole genome shotgun (WGS) entry which is preliminary data.</text>
</comment>